<protein>
    <submittedName>
        <fullName evidence="1">Gamma-glutamylcyclotransferase family protein</fullName>
    </submittedName>
</protein>
<comment type="caution">
    <text evidence="1">The sequence shown here is derived from an EMBL/GenBank/DDBJ whole genome shotgun (WGS) entry which is preliminary data.</text>
</comment>
<dbReference type="CDD" id="cd06661">
    <property type="entry name" value="GGCT_like"/>
    <property type="match status" value="1"/>
</dbReference>
<name>A0ABT7PDT1_9BACT</name>
<dbReference type="InterPro" id="IPR013024">
    <property type="entry name" value="GGCT-like"/>
</dbReference>
<dbReference type="EMBL" id="JASZZN010000002">
    <property type="protein sequence ID" value="MDM4014498.1"/>
    <property type="molecule type" value="Genomic_DNA"/>
</dbReference>
<keyword evidence="2" id="KW-1185">Reference proteome</keyword>
<accession>A0ABT7PDT1</accession>
<reference evidence="1 2" key="1">
    <citation type="submission" date="2023-06" db="EMBL/GenBank/DDBJ databases">
        <title>Roseiconus lacunae JC819 isolated from Gulf of Mannar region, Tamil Nadu.</title>
        <authorList>
            <person name="Pk S."/>
            <person name="Ch S."/>
            <person name="Ch V.R."/>
        </authorList>
    </citation>
    <scope>NUCLEOTIDE SEQUENCE [LARGE SCALE GENOMIC DNA]</scope>
    <source>
        <strain evidence="1 2">JC819</strain>
    </source>
</reference>
<dbReference type="Proteomes" id="UP001239462">
    <property type="component" value="Unassembled WGS sequence"/>
</dbReference>
<evidence type="ECO:0000313" key="1">
    <source>
        <dbReference type="EMBL" id="MDM4014498.1"/>
    </source>
</evidence>
<evidence type="ECO:0000313" key="2">
    <source>
        <dbReference type="Proteomes" id="UP001239462"/>
    </source>
</evidence>
<gene>
    <name evidence="1" type="ORF">QTN89_03575</name>
</gene>
<dbReference type="Gene3D" id="3.10.490.10">
    <property type="entry name" value="Gamma-glutamyl cyclotransferase-like"/>
    <property type="match status" value="1"/>
</dbReference>
<sequence length="221" mass="24693">MRHLVLERFRSLPASIDLNVSQSMRGLVDPEMSSVKKESIEFLVVYGSLMCPSQLAELSIDSCLSEAVVVDGFRRSFHQEPSWRRVDDDLEKAGHRGVLRVDRSQVGDRFNAIMVPIADPHAWQVLDHRERGYDRVEVQPAQVSLFEHSAAQGGTTDAPARGAVWIYVGKPSKFNPQLRPNPSYAEICRRAASAWGERFLDRFLATTFVGGQALSGIDLPD</sequence>
<dbReference type="RefSeq" id="WP_289162228.1">
    <property type="nucleotide sequence ID" value="NZ_JASZZN010000002.1"/>
</dbReference>
<proteinExistence type="predicted"/>
<organism evidence="1 2">
    <name type="scientific">Roseiconus lacunae</name>
    <dbReference type="NCBI Taxonomy" id="2605694"/>
    <lineage>
        <taxon>Bacteria</taxon>
        <taxon>Pseudomonadati</taxon>
        <taxon>Planctomycetota</taxon>
        <taxon>Planctomycetia</taxon>
        <taxon>Pirellulales</taxon>
        <taxon>Pirellulaceae</taxon>
        <taxon>Roseiconus</taxon>
    </lineage>
</organism>